<reference evidence="2 3" key="1">
    <citation type="journal article" date="2015" name="Nature">
        <title>rRNA introns, odd ribosomes, and small enigmatic genomes across a large radiation of phyla.</title>
        <authorList>
            <person name="Brown C.T."/>
            <person name="Hug L.A."/>
            <person name="Thomas B.C."/>
            <person name="Sharon I."/>
            <person name="Castelle C.J."/>
            <person name="Singh A."/>
            <person name="Wilkins M.J."/>
            <person name="Williams K.H."/>
            <person name="Banfield J.F."/>
        </authorList>
    </citation>
    <scope>NUCLEOTIDE SEQUENCE [LARGE SCALE GENOMIC DNA]</scope>
</reference>
<evidence type="ECO:0008006" key="4">
    <source>
        <dbReference type="Google" id="ProtNLM"/>
    </source>
</evidence>
<organism evidence="2 3">
    <name type="scientific">Candidatus Uhrbacteria bacterium GW2011_GWF2_46_218</name>
    <dbReference type="NCBI Taxonomy" id="1619001"/>
    <lineage>
        <taxon>Bacteria</taxon>
        <taxon>Candidatus Uhriibacteriota</taxon>
    </lineage>
</organism>
<name>A0A0G1PK37_9BACT</name>
<dbReference type="Proteomes" id="UP000034705">
    <property type="component" value="Unassembled WGS sequence"/>
</dbReference>
<keyword evidence="1" id="KW-0812">Transmembrane</keyword>
<evidence type="ECO:0000313" key="3">
    <source>
        <dbReference type="Proteomes" id="UP000034705"/>
    </source>
</evidence>
<feature type="transmembrane region" description="Helical" evidence="1">
    <location>
        <begin position="28"/>
        <end position="49"/>
    </location>
</feature>
<feature type="transmembrane region" description="Helical" evidence="1">
    <location>
        <begin position="262"/>
        <end position="284"/>
    </location>
</feature>
<dbReference type="EMBL" id="LCMG01000011">
    <property type="protein sequence ID" value="KKU33174.1"/>
    <property type="molecule type" value="Genomic_DNA"/>
</dbReference>
<dbReference type="AlphaFoldDB" id="A0A0G1PK37"/>
<protein>
    <recommendedName>
        <fullName evidence="4">Glycerophosphoryl diester phosphodiesterase membrane domain-containing protein</fullName>
    </recommendedName>
</protein>
<keyword evidence="1" id="KW-0472">Membrane</keyword>
<sequence>MSHLLSLGTILDRTWETYQKRFVELMSISGWLLIVAILEVLALLLYPYVTELAATATLYTFWESLGVVLFALTNTLIAPVIGVWVYIALVRFLKTEETNNPSTAKALKEGWKWFLPHCWVGILIMAVLLAGTLISFLPAGIIGGLTMIWSAPFFIIFLNLFVILGIFVALILNFRWSVHYLLAPYALLLDGVRGKAALHESRKLVLGRFWQAFIRIVIPKVIFIILGVIIMWALAFVVHILISALVGLNVDLSLRLQSISGGLLSLVIAILINPLVVLADVIVYRNLKETKS</sequence>
<keyword evidence="1" id="KW-1133">Transmembrane helix</keyword>
<accession>A0A0G1PK37</accession>
<feature type="transmembrane region" description="Helical" evidence="1">
    <location>
        <begin position="149"/>
        <end position="172"/>
    </location>
</feature>
<feature type="transmembrane region" description="Helical" evidence="1">
    <location>
        <begin position="221"/>
        <end position="242"/>
    </location>
</feature>
<evidence type="ECO:0000313" key="2">
    <source>
        <dbReference type="EMBL" id="KKU33174.1"/>
    </source>
</evidence>
<feature type="transmembrane region" description="Helical" evidence="1">
    <location>
        <begin position="114"/>
        <end position="137"/>
    </location>
</feature>
<proteinExistence type="predicted"/>
<gene>
    <name evidence="2" type="ORF">UX45_C0011G0010</name>
</gene>
<evidence type="ECO:0000256" key="1">
    <source>
        <dbReference type="SAM" id="Phobius"/>
    </source>
</evidence>
<comment type="caution">
    <text evidence="2">The sequence shown here is derived from an EMBL/GenBank/DDBJ whole genome shotgun (WGS) entry which is preliminary data.</text>
</comment>
<feature type="transmembrane region" description="Helical" evidence="1">
    <location>
        <begin position="69"/>
        <end position="93"/>
    </location>
</feature>